<comment type="caution">
    <text evidence="2">The sequence shown here is derived from an EMBL/GenBank/DDBJ whole genome shotgun (WGS) entry which is preliminary data.</text>
</comment>
<feature type="region of interest" description="Disordered" evidence="1">
    <location>
        <begin position="1"/>
        <end position="35"/>
    </location>
</feature>
<reference evidence="2 3" key="1">
    <citation type="submission" date="2019-05" db="EMBL/GenBank/DDBJ databases">
        <title>Another draft genome of Portunus trituberculatus and its Hox gene families provides insights of decapod evolution.</title>
        <authorList>
            <person name="Jeong J.-H."/>
            <person name="Song I."/>
            <person name="Kim S."/>
            <person name="Choi T."/>
            <person name="Kim D."/>
            <person name="Ryu S."/>
            <person name="Kim W."/>
        </authorList>
    </citation>
    <scope>NUCLEOTIDE SEQUENCE [LARGE SCALE GENOMIC DNA]</scope>
    <source>
        <tissue evidence="2">Muscle</tissue>
    </source>
</reference>
<accession>A0A5B7JLA9</accession>
<sequence>MAPLPSPVSKDELFSQTFAQNSTLDDSGLVPPSPPPSDYFMSTIEILRNDVLHALAGLNPRKAYGPDGVPPIVLKNCASVLAPTPGLIRIQKSPRRSMDPYEPWSSPVWVSRA</sequence>
<dbReference type="Proteomes" id="UP000324222">
    <property type="component" value="Unassembled WGS sequence"/>
</dbReference>
<protein>
    <submittedName>
        <fullName evidence="2">Uncharacterized protein</fullName>
    </submittedName>
</protein>
<keyword evidence="3" id="KW-1185">Reference proteome</keyword>
<organism evidence="2 3">
    <name type="scientific">Portunus trituberculatus</name>
    <name type="common">Swimming crab</name>
    <name type="synonym">Neptunus trituberculatus</name>
    <dbReference type="NCBI Taxonomy" id="210409"/>
    <lineage>
        <taxon>Eukaryota</taxon>
        <taxon>Metazoa</taxon>
        <taxon>Ecdysozoa</taxon>
        <taxon>Arthropoda</taxon>
        <taxon>Crustacea</taxon>
        <taxon>Multicrustacea</taxon>
        <taxon>Malacostraca</taxon>
        <taxon>Eumalacostraca</taxon>
        <taxon>Eucarida</taxon>
        <taxon>Decapoda</taxon>
        <taxon>Pleocyemata</taxon>
        <taxon>Brachyura</taxon>
        <taxon>Eubrachyura</taxon>
        <taxon>Portunoidea</taxon>
        <taxon>Portunidae</taxon>
        <taxon>Portuninae</taxon>
        <taxon>Portunus</taxon>
    </lineage>
</organism>
<gene>
    <name evidence="2" type="ORF">E2C01_092267</name>
</gene>
<evidence type="ECO:0000256" key="1">
    <source>
        <dbReference type="SAM" id="MobiDB-lite"/>
    </source>
</evidence>
<feature type="compositionally biased region" description="Polar residues" evidence="1">
    <location>
        <begin position="14"/>
        <end position="25"/>
    </location>
</feature>
<dbReference type="EMBL" id="VSRR010108113">
    <property type="protein sequence ID" value="MPC96982.1"/>
    <property type="molecule type" value="Genomic_DNA"/>
</dbReference>
<evidence type="ECO:0000313" key="2">
    <source>
        <dbReference type="EMBL" id="MPC96982.1"/>
    </source>
</evidence>
<dbReference type="AlphaFoldDB" id="A0A5B7JLA9"/>
<evidence type="ECO:0000313" key="3">
    <source>
        <dbReference type="Proteomes" id="UP000324222"/>
    </source>
</evidence>
<name>A0A5B7JLA9_PORTR</name>
<proteinExistence type="predicted"/>